<name>A0A2I0ICZ4_PUNGR</name>
<comment type="caution">
    <text evidence="1">The sequence shown here is derived from an EMBL/GenBank/DDBJ whole genome shotgun (WGS) entry which is preliminary data.</text>
</comment>
<protein>
    <submittedName>
        <fullName evidence="1">Uncharacterized protein</fullName>
    </submittedName>
</protein>
<accession>A0A2I0ICZ4</accession>
<dbReference type="Proteomes" id="UP000233551">
    <property type="component" value="Unassembled WGS sequence"/>
</dbReference>
<dbReference type="EMBL" id="PGOL01003327">
    <property type="protein sequence ID" value="PKI41683.1"/>
    <property type="molecule type" value="Genomic_DNA"/>
</dbReference>
<dbReference type="AlphaFoldDB" id="A0A2I0ICZ4"/>
<reference evidence="1 2" key="1">
    <citation type="submission" date="2017-11" db="EMBL/GenBank/DDBJ databases">
        <title>De-novo sequencing of pomegranate (Punica granatum L.) genome.</title>
        <authorList>
            <person name="Akparov Z."/>
            <person name="Amiraslanov A."/>
            <person name="Hajiyeva S."/>
            <person name="Abbasov M."/>
            <person name="Kaur K."/>
            <person name="Hamwieh A."/>
            <person name="Solovyev V."/>
            <person name="Salamov A."/>
            <person name="Braich B."/>
            <person name="Kosarev P."/>
            <person name="Mahmoud A."/>
            <person name="Hajiyev E."/>
            <person name="Babayeva S."/>
            <person name="Izzatullayeva V."/>
            <person name="Mammadov A."/>
            <person name="Mammadov A."/>
            <person name="Sharifova S."/>
            <person name="Ojaghi J."/>
            <person name="Eynullazada K."/>
            <person name="Bayramov B."/>
            <person name="Abdulazimova A."/>
            <person name="Shahmuradov I."/>
        </authorList>
    </citation>
    <scope>NUCLEOTIDE SEQUENCE [LARGE SCALE GENOMIC DNA]</scope>
    <source>
        <strain evidence="2">cv. AG2017</strain>
        <tissue evidence="1">Leaf</tissue>
    </source>
</reference>
<organism evidence="1 2">
    <name type="scientific">Punica granatum</name>
    <name type="common">Pomegranate</name>
    <dbReference type="NCBI Taxonomy" id="22663"/>
    <lineage>
        <taxon>Eukaryota</taxon>
        <taxon>Viridiplantae</taxon>
        <taxon>Streptophyta</taxon>
        <taxon>Embryophyta</taxon>
        <taxon>Tracheophyta</taxon>
        <taxon>Spermatophyta</taxon>
        <taxon>Magnoliopsida</taxon>
        <taxon>eudicotyledons</taxon>
        <taxon>Gunneridae</taxon>
        <taxon>Pentapetalae</taxon>
        <taxon>rosids</taxon>
        <taxon>malvids</taxon>
        <taxon>Myrtales</taxon>
        <taxon>Lythraceae</taxon>
        <taxon>Punica</taxon>
    </lineage>
</organism>
<sequence>MKVSLKPKASKVEGKAFSTLTQSCRECVDPNFVLSGLACVLITAWEYPPFRGTRDGSACERVVTACLLSGGRGPWFRVGGSVTCGPKFGMPCRYSTFSKGCPCSLISSGCLLGSLFGRRPGLPGAGFVVRSAWESWNNAVIVTCEPLTFGHRGDSWRVLVQRCKCEPRFLKASTRGLHGAPVSHVRTYRDVLNDVLTVLSFVRHAHRLWTLLDRVAKGGYTMYPTGGDFYP</sequence>
<evidence type="ECO:0000313" key="2">
    <source>
        <dbReference type="Proteomes" id="UP000233551"/>
    </source>
</evidence>
<evidence type="ECO:0000313" key="1">
    <source>
        <dbReference type="EMBL" id="PKI41683.1"/>
    </source>
</evidence>
<keyword evidence="2" id="KW-1185">Reference proteome</keyword>
<gene>
    <name evidence="1" type="ORF">CRG98_037924</name>
</gene>
<proteinExistence type="predicted"/>